<dbReference type="PANTHER" id="PTHR43102">
    <property type="entry name" value="SLR1143 PROTEIN"/>
    <property type="match status" value="1"/>
</dbReference>
<proteinExistence type="predicted"/>
<keyword evidence="4" id="KW-1185">Reference proteome</keyword>
<gene>
    <name evidence="3" type="ORF">WJX75_005984</name>
</gene>
<dbReference type="SUPFAM" id="SSF55781">
    <property type="entry name" value="GAF domain-like"/>
    <property type="match status" value="1"/>
</dbReference>
<feature type="region of interest" description="Disordered" evidence="1">
    <location>
        <begin position="416"/>
        <end position="456"/>
    </location>
</feature>
<evidence type="ECO:0000313" key="3">
    <source>
        <dbReference type="EMBL" id="KAK9908320.1"/>
    </source>
</evidence>
<dbReference type="EMBL" id="JALJOT010000008">
    <property type="protein sequence ID" value="KAK9908320.1"/>
    <property type="molecule type" value="Genomic_DNA"/>
</dbReference>
<evidence type="ECO:0000259" key="2">
    <source>
        <dbReference type="Pfam" id="PF01590"/>
    </source>
</evidence>
<feature type="domain" description="GAF" evidence="2">
    <location>
        <begin position="81"/>
        <end position="194"/>
    </location>
</feature>
<organism evidence="3 4">
    <name type="scientific">Coccomyxa subellipsoidea</name>
    <dbReference type="NCBI Taxonomy" id="248742"/>
    <lineage>
        <taxon>Eukaryota</taxon>
        <taxon>Viridiplantae</taxon>
        <taxon>Chlorophyta</taxon>
        <taxon>core chlorophytes</taxon>
        <taxon>Trebouxiophyceae</taxon>
        <taxon>Trebouxiophyceae incertae sedis</taxon>
        <taxon>Coccomyxaceae</taxon>
        <taxon>Coccomyxa</taxon>
    </lineage>
</organism>
<dbReference type="Pfam" id="PF01590">
    <property type="entry name" value="GAF"/>
    <property type="match status" value="1"/>
</dbReference>
<dbReference type="Proteomes" id="UP001491310">
    <property type="component" value="Unassembled WGS sequence"/>
</dbReference>
<protein>
    <recommendedName>
        <fullName evidence="2">GAF domain-containing protein</fullName>
    </recommendedName>
</protein>
<evidence type="ECO:0000256" key="1">
    <source>
        <dbReference type="SAM" id="MobiDB-lite"/>
    </source>
</evidence>
<dbReference type="InterPro" id="IPR003018">
    <property type="entry name" value="GAF"/>
</dbReference>
<sequence length="456" mass="49799">MCLAQEPTTVRSPKTLDGPGKQIQCALSAVTTKGSMESVAAGDVKECTKQSEASDAVASAPRVSFLSASRVPEDEDPVLMSMCKLLTSLLRIPAAGVGMLNRGKLQYFGIQHPAQWQSLPNLAAVPLDEELLIIKDTQMDCRYSELEKQAGIRFYACAPLLSSKKHRVGALLVMDTKPREEGFSPETTRIFMDMVRIMSSKMEADYKKAVEAEQQNRTKEQLLQSLDKIRSPISVCEITREATKILFANHTWAFLAGLGNQAIVNCNLWDLFVCVDETKEEAQARFWACEVGKRDFTSCFILADKGDEPQMTMRLHFRSANRGVPKAAARVPKGMLSQAVAKALQPSFFFAMFDDDVQEFIPADAMRSRTSMQASRTASSILDLDDDAVMEASVQAGHTRRSSASVTPVQALPHVLESSADPRARAGKADGSSPAKVNGTHKNGKPVAKQGCCTIS</sequence>
<name>A0ABR2YNG0_9CHLO</name>
<dbReference type="PANTHER" id="PTHR43102:SF2">
    <property type="entry name" value="GAF DOMAIN-CONTAINING PROTEIN"/>
    <property type="match status" value="1"/>
</dbReference>
<evidence type="ECO:0000313" key="4">
    <source>
        <dbReference type="Proteomes" id="UP001491310"/>
    </source>
</evidence>
<reference evidence="3 4" key="1">
    <citation type="journal article" date="2024" name="Nat. Commun.">
        <title>Phylogenomics reveals the evolutionary origins of lichenization in chlorophyte algae.</title>
        <authorList>
            <person name="Puginier C."/>
            <person name="Libourel C."/>
            <person name="Otte J."/>
            <person name="Skaloud P."/>
            <person name="Haon M."/>
            <person name="Grisel S."/>
            <person name="Petersen M."/>
            <person name="Berrin J.G."/>
            <person name="Delaux P.M."/>
            <person name="Dal Grande F."/>
            <person name="Keller J."/>
        </authorList>
    </citation>
    <scope>NUCLEOTIDE SEQUENCE [LARGE SCALE GENOMIC DNA]</scope>
    <source>
        <strain evidence="3 4">SAG 216-7</strain>
    </source>
</reference>
<accession>A0ABR2YNG0</accession>
<comment type="caution">
    <text evidence="3">The sequence shown here is derived from an EMBL/GenBank/DDBJ whole genome shotgun (WGS) entry which is preliminary data.</text>
</comment>